<gene>
    <name evidence="2" type="ORF">GCM10017600_56610</name>
</gene>
<dbReference type="AlphaFoldDB" id="A0A9W6MFL6"/>
<dbReference type="EMBL" id="BSEV01000015">
    <property type="protein sequence ID" value="GLK12252.1"/>
    <property type="molecule type" value="Genomic_DNA"/>
</dbReference>
<keyword evidence="1" id="KW-0732">Signal</keyword>
<keyword evidence="3" id="KW-1185">Reference proteome</keyword>
<reference evidence="2" key="2">
    <citation type="submission" date="2023-01" db="EMBL/GenBank/DDBJ databases">
        <authorList>
            <person name="Sun Q."/>
            <person name="Evtushenko L."/>
        </authorList>
    </citation>
    <scope>NUCLEOTIDE SEQUENCE</scope>
    <source>
        <strain evidence="2">VKM Ac-2007</strain>
    </source>
</reference>
<proteinExistence type="predicted"/>
<dbReference type="Proteomes" id="UP001143474">
    <property type="component" value="Unassembled WGS sequence"/>
</dbReference>
<comment type="caution">
    <text evidence="2">The sequence shown here is derived from an EMBL/GenBank/DDBJ whole genome shotgun (WGS) entry which is preliminary data.</text>
</comment>
<organism evidence="2 3">
    <name type="scientific">Streptosporangium carneum</name>
    <dbReference type="NCBI Taxonomy" id="47481"/>
    <lineage>
        <taxon>Bacteria</taxon>
        <taxon>Bacillati</taxon>
        <taxon>Actinomycetota</taxon>
        <taxon>Actinomycetes</taxon>
        <taxon>Streptosporangiales</taxon>
        <taxon>Streptosporangiaceae</taxon>
        <taxon>Streptosporangium</taxon>
    </lineage>
</organism>
<sequence length="76" mass="7520">MSGKRITAKAAGVLGSAVLAATLFAAPASAATFKCSVTFLNVASIEVMVQAPTVQAAEALVRLLIPTAATVSCQAA</sequence>
<name>A0A9W6MFL6_9ACTN</name>
<dbReference type="RefSeq" id="WP_271220590.1">
    <property type="nucleotide sequence ID" value="NZ_BAAAVD010000004.1"/>
</dbReference>
<accession>A0A9W6MFL6</accession>
<evidence type="ECO:0000256" key="1">
    <source>
        <dbReference type="SAM" id="SignalP"/>
    </source>
</evidence>
<evidence type="ECO:0000313" key="3">
    <source>
        <dbReference type="Proteomes" id="UP001143474"/>
    </source>
</evidence>
<reference evidence="2" key="1">
    <citation type="journal article" date="2014" name="Int. J. Syst. Evol. Microbiol.">
        <title>Complete genome sequence of Corynebacterium casei LMG S-19264T (=DSM 44701T), isolated from a smear-ripened cheese.</title>
        <authorList>
            <consortium name="US DOE Joint Genome Institute (JGI-PGF)"/>
            <person name="Walter F."/>
            <person name="Albersmeier A."/>
            <person name="Kalinowski J."/>
            <person name="Ruckert C."/>
        </authorList>
    </citation>
    <scope>NUCLEOTIDE SEQUENCE</scope>
    <source>
        <strain evidence="2">VKM Ac-2007</strain>
    </source>
</reference>
<protein>
    <submittedName>
        <fullName evidence="2">Uncharacterized protein</fullName>
    </submittedName>
</protein>
<feature type="signal peptide" evidence="1">
    <location>
        <begin position="1"/>
        <end position="30"/>
    </location>
</feature>
<feature type="chain" id="PRO_5040839278" evidence="1">
    <location>
        <begin position="31"/>
        <end position="76"/>
    </location>
</feature>
<evidence type="ECO:0000313" key="2">
    <source>
        <dbReference type="EMBL" id="GLK12252.1"/>
    </source>
</evidence>